<evidence type="ECO:0000256" key="1">
    <source>
        <dbReference type="ARBA" id="ARBA00004571"/>
    </source>
</evidence>
<comment type="caution">
    <text evidence="16">The sequence shown here is derived from an EMBL/GenBank/DDBJ whole genome shotgun (WGS) entry which is preliminary data.</text>
</comment>
<dbReference type="RefSeq" id="WP_272136875.1">
    <property type="nucleotide sequence ID" value="NZ_JAQLOI010000001.1"/>
</dbReference>
<dbReference type="NCBIfam" id="TIGR01785">
    <property type="entry name" value="TonB-hemin"/>
    <property type="match status" value="1"/>
</dbReference>
<dbReference type="Pfam" id="PF00593">
    <property type="entry name" value="TonB_dep_Rec_b-barrel"/>
    <property type="match status" value="1"/>
</dbReference>
<dbReference type="NCBIfam" id="TIGR01786">
    <property type="entry name" value="TonB-hemlactrns"/>
    <property type="match status" value="1"/>
</dbReference>
<evidence type="ECO:0000256" key="5">
    <source>
        <dbReference type="ARBA" id="ARBA00022692"/>
    </source>
</evidence>
<keyword evidence="3 11" id="KW-0813">Transport</keyword>
<feature type="signal peptide" evidence="13">
    <location>
        <begin position="1"/>
        <end position="23"/>
    </location>
</feature>
<dbReference type="Gene3D" id="2.170.130.10">
    <property type="entry name" value="TonB-dependent receptor, plug domain"/>
    <property type="match status" value="1"/>
</dbReference>
<evidence type="ECO:0000256" key="2">
    <source>
        <dbReference type="ARBA" id="ARBA00008143"/>
    </source>
</evidence>
<dbReference type="PROSITE" id="PS52016">
    <property type="entry name" value="TONB_DEPENDENT_REC_3"/>
    <property type="match status" value="1"/>
</dbReference>
<evidence type="ECO:0000256" key="8">
    <source>
        <dbReference type="ARBA" id="ARBA00023136"/>
    </source>
</evidence>
<organism evidence="16 17">
    <name type="scientific">Vibrio algarum</name>
    <dbReference type="NCBI Taxonomy" id="3020714"/>
    <lineage>
        <taxon>Bacteria</taxon>
        <taxon>Pseudomonadati</taxon>
        <taxon>Pseudomonadota</taxon>
        <taxon>Gammaproteobacteria</taxon>
        <taxon>Vibrionales</taxon>
        <taxon>Vibrionaceae</taxon>
        <taxon>Vibrio</taxon>
    </lineage>
</organism>
<name>A0ABT4YS87_9VIBR</name>
<evidence type="ECO:0000256" key="4">
    <source>
        <dbReference type="ARBA" id="ARBA00022452"/>
    </source>
</evidence>
<dbReference type="InterPro" id="IPR037066">
    <property type="entry name" value="Plug_dom_sf"/>
</dbReference>
<evidence type="ECO:0000256" key="13">
    <source>
        <dbReference type="SAM" id="SignalP"/>
    </source>
</evidence>
<comment type="subcellular location">
    <subcellularLocation>
        <location evidence="1 11">Cell outer membrane</location>
        <topology evidence="1 11">Multi-pass membrane protein</topology>
    </subcellularLocation>
</comment>
<proteinExistence type="inferred from homology"/>
<dbReference type="Gene3D" id="2.40.170.20">
    <property type="entry name" value="TonB-dependent receptor, beta-barrel domain"/>
    <property type="match status" value="1"/>
</dbReference>
<dbReference type="InterPro" id="IPR011276">
    <property type="entry name" value="TonB_haem/Hb_rcpt"/>
</dbReference>
<keyword evidence="6 13" id="KW-0732">Signal</keyword>
<dbReference type="EMBL" id="JAQLOI010000001">
    <property type="protein sequence ID" value="MDB1124417.1"/>
    <property type="molecule type" value="Genomic_DNA"/>
</dbReference>
<dbReference type="PANTHER" id="PTHR30069">
    <property type="entry name" value="TONB-DEPENDENT OUTER MEMBRANE RECEPTOR"/>
    <property type="match status" value="1"/>
</dbReference>
<protein>
    <submittedName>
        <fullName evidence="16">TonB-dependent hemoglobin/transferrin/lactoferrin family receptor</fullName>
    </submittedName>
</protein>
<dbReference type="Pfam" id="PF07715">
    <property type="entry name" value="Plug"/>
    <property type="match status" value="1"/>
</dbReference>
<evidence type="ECO:0000313" key="17">
    <source>
        <dbReference type="Proteomes" id="UP001210678"/>
    </source>
</evidence>
<keyword evidence="17" id="KW-1185">Reference proteome</keyword>
<keyword evidence="4 11" id="KW-1134">Transmembrane beta strand</keyword>
<dbReference type="InterPro" id="IPR010949">
    <property type="entry name" value="TonB_Hb/transfer/lactofer_rcpt"/>
</dbReference>
<dbReference type="CDD" id="cd01347">
    <property type="entry name" value="ligand_gated_channel"/>
    <property type="match status" value="1"/>
</dbReference>
<evidence type="ECO:0000259" key="14">
    <source>
        <dbReference type="Pfam" id="PF00593"/>
    </source>
</evidence>
<evidence type="ECO:0000256" key="6">
    <source>
        <dbReference type="ARBA" id="ARBA00022729"/>
    </source>
</evidence>
<keyword evidence="7 12" id="KW-0798">TonB box</keyword>
<feature type="domain" description="TonB-dependent receptor-like beta-barrel" evidence="14">
    <location>
        <begin position="244"/>
        <end position="671"/>
    </location>
</feature>
<accession>A0ABT4YS87</accession>
<evidence type="ECO:0000256" key="7">
    <source>
        <dbReference type="ARBA" id="ARBA00023077"/>
    </source>
</evidence>
<gene>
    <name evidence="16" type="ORF">PGX00_12435</name>
</gene>
<dbReference type="Proteomes" id="UP001210678">
    <property type="component" value="Unassembled WGS sequence"/>
</dbReference>
<sequence length="712" mass="79531">MLRKTRLAVAIGGLLTLSATTYAETYSFEEVVVSGTRTEQSKKDVSSSIDVISSDDLNNNLTNELKDVFQYTPGVDAQGSGRFGVSGVNIRGVEESRVKMMVDGVQQPSSYNPGSTEQRKYPNTIEVDTLQSIEVNKGPSSTLYGSDALGGVVLMRTKNPQDYLTTSDDEHRFGIKSGYASANDEFKTTLNWAMRKDKLETLLMATYANGHETETHGSGADIEGPDRGAANPADKELGNLLGKAFYQVNEDNRVGLTVEYYKQQYDEDELNYNGYSIMPGFTYTDNYNEDVSERLRVGFEHQMFMDTLLADSLDWSVNYQDSNSLSENYDTTPFSGRRMREREASDRTIQVDTQLSKIVMFGNNAHEFTYGATFLNNDFSLDNTDHKYDFGTVTPGSTGIPDANVMQWGLFIQDQAFFMQERLIVTAGLRFDSYTADPTTDSGYTTDYPKNEDSAVTGKLGTVYHFNDQLSVFGQVSQGFKAPTVYDLYYFYDQGAIIEANPDLKAERSTAYEMGLRGENSSARFEVAMFYNDYTDFITQEVTGEQDGKDVITKKNLDEVEIYGVEFSSTVYLDEMFSAPEGMYSRISVAYLDGEDKKTGDALDSVAPLTSVIGLGLDRDLYGAAVNVKMVAAKDDWQSDDNENVAGYTLVDFTTYYQPTQNLRLSAGLFNALDKKYWLYDDIAGRTETNSFNKDIKSQPGRNWGVAVDYQF</sequence>
<keyword evidence="8 11" id="KW-0472">Membrane</keyword>
<reference evidence="16 17" key="1">
    <citation type="submission" date="2023-01" db="EMBL/GenBank/DDBJ databases">
        <title>Vibrio sp. KJ40-1 sp.nov, isolated from marine algae.</title>
        <authorList>
            <person name="Butt M."/>
            <person name="Kim J.M.J."/>
            <person name="Jeon C.O.C."/>
        </authorList>
    </citation>
    <scope>NUCLEOTIDE SEQUENCE [LARGE SCALE GENOMIC DNA]</scope>
    <source>
        <strain evidence="16 17">KJ40-1</strain>
    </source>
</reference>
<keyword evidence="10 11" id="KW-0998">Cell outer membrane</keyword>
<evidence type="ECO:0000256" key="10">
    <source>
        <dbReference type="ARBA" id="ARBA00023237"/>
    </source>
</evidence>
<keyword evidence="5 11" id="KW-0812">Transmembrane</keyword>
<dbReference type="SUPFAM" id="SSF56935">
    <property type="entry name" value="Porins"/>
    <property type="match status" value="1"/>
</dbReference>
<evidence type="ECO:0000256" key="11">
    <source>
        <dbReference type="PROSITE-ProRule" id="PRU01360"/>
    </source>
</evidence>
<evidence type="ECO:0000256" key="12">
    <source>
        <dbReference type="RuleBase" id="RU003357"/>
    </source>
</evidence>
<dbReference type="InterPro" id="IPR036942">
    <property type="entry name" value="Beta-barrel_TonB_sf"/>
</dbReference>
<dbReference type="InterPro" id="IPR039426">
    <property type="entry name" value="TonB-dep_rcpt-like"/>
</dbReference>
<evidence type="ECO:0000259" key="15">
    <source>
        <dbReference type="Pfam" id="PF07715"/>
    </source>
</evidence>
<comment type="similarity">
    <text evidence="2">Belongs to the TonB-dependent receptor family. Hemoglobin/haptoglobin binding protein subfamily.</text>
</comment>
<dbReference type="InterPro" id="IPR000531">
    <property type="entry name" value="Beta-barrel_TonB"/>
</dbReference>
<evidence type="ECO:0000256" key="3">
    <source>
        <dbReference type="ARBA" id="ARBA00022448"/>
    </source>
</evidence>
<dbReference type="PANTHER" id="PTHR30069:SF29">
    <property type="entry name" value="HEMOGLOBIN AND HEMOGLOBIN-HAPTOGLOBIN-BINDING PROTEIN 1-RELATED"/>
    <property type="match status" value="1"/>
</dbReference>
<evidence type="ECO:0000256" key="9">
    <source>
        <dbReference type="ARBA" id="ARBA00023170"/>
    </source>
</evidence>
<feature type="chain" id="PRO_5045526252" evidence="13">
    <location>
        <begin position="24"/>
        <end position="712"/>
    </location>
</feature>
<keyword evidence="9 16" id="KW-0675">Receptor</keyword>
<dbReference type="InterPro" id="IPR012910">
    <property type="entry name" value="Plug_dom"/>
</dbReference>
<feature type="domain" description="TonB-dependent receptor plug" evidence="15">
    <location>
        <begin position="42"/>
        <end position="152"/>
    </location>
</feature>
<evidence type="ECO:0000313" key="16">
    <source>
        <dbReference type="EMBL" id="MDB1124417.1"/>
    </source>
</evidence>